<evidence type="ECO:0000313" key="1">
    <source>
        <dbReference type="EMBL" id="TNN39842.1"/>
    </source>
</evidence>
<dbReference type="Proteomes" id="UP000314294">
    <property type="component" value="Unassembled WGS sequence"/>
</dbReference>
<dbReference type="InterPro" id="IPR032727">
    <property type="entry name" value="CLAMP"/>
</dbReference>
<dbReference type="PANTHER" id="PTHR28457">
    <property type="entry name" value="COILED-COIL DOMAIN-CONTAINING PROTEIN 189"/>
    <property type="match status" value="1"/>
</dbReference>
<sequence>MSAGATGRGKKEQPNVKGDTLQKAEAGFLQWEAAPQEHVHALLASTRDQLQLAMPEVLGLRNHLVCMKESILLDYYVQGFWWAKEADFTPTQTSFTMAVLHMLLGNIREKQMSFMQNLREFAVALGAASQSRTSEEDTAPLLNQEEAMALITYIRNRSEESITGSCIPQSKRCGFLTGKVYKCLPIPTRPCGSSKGFTGWYKNVSIRLIYADSMGLRPAYINLRG</sequence>
<keyword evidence="2" id="KW-1185">Reference proteome</keyword>
<reference evidence="1 2" key="1">
    <citation type="submission" date="2019-03" db="EMBL/GenBank/DDBJ databases">
        <title>First draft genome of Liparis tanakae, snailfish: a comprehensive survey of snailfish specific genes.</title>
        <authorList>
            <person name="Kim W."/>
            <person name="Song I."/>
            <person name="Jeong J.-H."/>
            <person name="Kim D."/>
            <person name="Kim S."/>
            <person name="Ryu S."/>
            <person name="Song J.Y."/>
            <person name="Lee S.K."/>
        </authorList>
    </citation>
    <scope>NUCLEOTIDE SEQUENCE [LARGE SCALE GENOMIC DNA]</scope>
    <source>
        <tissue evidence="1">Muscle</tissue>
    </source>
</reference>
<dbReference type="OrthoDB" id="2126027at2759"/>
<dbReference type="PANTHER" id="PTHR28457:SF3">
    <property type="entry name" value="CILIARY-ASSOCIATED CALCIUM-BINDING COILED-COIL PROTEIN 1"/>
    <property type="match status" value="1"/>
</dbReference>
<dbReference type="Pfam" id="PF14769">
    <property type="entry name" value="CLAMP"/>
    <property type="match status" value="1"/>
</dbReference>
<comment type="caution">
    <text evidence="1">The sequence shown here is derived from an EMBL/GenBank/DDBJ whole genome shotgun (WGS) entry which is preliminary data.</text>
</comment>
<proteinExistence type="predicted"/>
<accession>A0A4Z2FHQ9</accession>
<gene>
    <name evidence="1" type="ORF">EYF80_049983</name>
</gene>
<protein>
    <submittedName>
        <fullName evidence="1">Uncharacterized protein</fullName>
    </submittedName>
</protein>
<dbReference type="EMBL" id="SRLO01001242">
    <property type="protein sequence ID" value="TNN39842.1"/>
    <property type="molecule type" value="Genomic_DNA"/>
</dbReference>
<dbReference type="AlphaFoldDB" id="A0A4Z2FHQ9"/>
<organism evidence="1 2">
    <name type="scientific">Liparis tanakae</name>
    <name type="common">Tanaka's snailfish</name>
    <dbReference type="NCBI Taxonomy" id="230148"/>
    <lineage>
        <taxon>Eukaryota</taxon>
        <taxon>Metazoa</taxon>
        <taxon>Chordata</taxon>
        <taxon>Craniata</taxon>
        <taxon>Vertebrata</taxon>
        <taxon>Euteleostomi</taxon>
        <taxon>Actinopterygii</taxon>
        <taxon>Neopterygii</taxon>
        <taxon>Teleostei</taxon>
        <taxon>Neoteleostei</taxon>
        <taxon>Acanthomorphata</taxon>
        <taxon>Eupercaria</taxon>
        <taxon>Perciformes</taxon>
        <taxon>Cottioidei</taxon>
        <taxon>Cottales</taxon>
        <taxon>Liparidae</taxon>
        <taxon>Liparis</taxon>
    </lineage>
</organism>
<evidence type="ECO:0000313" key="2">
    <source>
        <dbReference type="Proteomes" id="UP000314294"/>
    </source>
</evidence>
<name>A0A4Z2FHQ9_9TELE</name>